<reference evidence="3" key="1">
    <citation type="journal article" date="2012" name="Nat. Biotechnol.">
        <title>Reference genome sequence of the model plant Setaria.</title>
        <authorList>
            <person name="Bennetzen J.L."/>
            <person name="Schmutz J."/>
            <person name="Wang H."/>
            <person name="Percifield R."/>
            <person name="Hawkins J."/>
            <person name="Pontaroli A.C."/>
            <person name="Estep M."/>
            <person name="Feng L."/>
            <person name="Vaughn J.N."/>
            <person name="Grimwood J."/>
            <person name="Jenkins J."/>
            <person name="Barry K."/>
            <person name="Lindquist E."/>
            <person name="Hellsten U."/>
            <person name="Deshpande S."/>
            <person name="Wang X."/>
            <person name="Wu X."/>
            <person name="Mitros T."/>
            <person name="Triplett J."/>
            <person name="Yang X."/>
            <person name="Ye C.Y."/>
            <person name="Mauro-Herrera M."/>
            <person name="Wang L."/>
            <person name="Li P."/>
            <person name="Sharma M."/>
            <person name="Sharma R."/>
            <person name="Ronald P.C."/>
            <person name="Panaud O."/>
            <person name="Kellogg E.A."/>
            <person name="Brutnell T.P."/>
            <person name="Doust A.N."/>
            <person name="Tuskan G.A."/>
            <person name="Rokhsar D."/>
            <person name="Devos K.M."/>
        </authorList>
    </citation>
    <scope>NUCLEOTIDE SEQUENCE [LARGE SCALE GENOMIC DNA]</scope>
    <source>
        <strain evidence="3">cv. Yugu1</strain>
    </source>
</reference>
<feature type="region of interest" description="Disordered" evidence="1">
    <location>
        <begin position="1"/>
        <end position="39"/>
    </location>
</feature>
<evidence type="ECO:0000313" key="2">
    <source>
        <dbReference type="EnsemblPlants" id="KQL09984"/>
    </source>
</evidence>
<evidence type="ECO:0000313" key="3">
    <source>
        <dbReference type="Proteomes" id="UP000004995"/>
    </source>
</evidence>
<reference evidence="2" key="2">
    <citation type="submission" date="2018-08" db="UniProtKB">
        <authorList>
            <consortium name="EnsemblPlants"/>
        </authorList>
    </citation>
    <scope>IDENTIFICATION</scope>
    <source>
        <strain evidence="2">Yugu1</strain>
    </source>
</reference>
<dbReference type="InParanoid" id="K3Y0J6"/>
<accession>K3Y0J6</accession>
<evidence type="ECO:0000256" key="1">
    <source>
        <dbReference type="SAM" id="MobiDB-lite"/>
    </source>
</evidence>
<dbReference type="EnsemblPlants" id="KQL09984">
    <property type="protein sequence ID" value="KQL09984"/>
    <property type="gene ID" value="SETIT_007707mg"/>
</dbReference>
<organism evidence="2 3">
    <name type="scientific">Setaria italica</name>
    <name type="common">Foxtail millet</name>
    <name type="synonym">Panicum italicum</name>
    <dbReference type="NCBI Taxonomy" id="4555"/>
    <lineage>
        <taxon>Eukaryota</taxon>
        <taxon>Viridiplantae</taxon>
        <taxon>Streptophyta</taxon>
        <taxon>Embryophyta</taxon>
        <taxon>Tracheophyta</taxon>
        <taxon>Spermatophyta</taxon>
        <taxon>Magnoliopsida</taxon>
        <taxon>Liliopsida</taxon>
        <taxon>Poales</taxon>
        <taxon>Poaceae</taxon>
        <taxon>PACMAD clade</taxon>
        <taxon>Panicoideae</taxon>
        <taxon>Panicodae</taxon>
        <taxon>Paniceae</taxon>
        <taxon>Cenchrinae</taxon>
        <taxon>Setaria</taxon>
    </lineage>
</organism>
<keyword evidence="3" id="KW-1185">Reference proteome</keyword>
<dbReference type="AlphaFoldDB" id="K3Y0J6"/>
<dbReference type="EMBL" id="AGNK02002300">
    <property type="status" value="NOT_ANNOTATED_CDS"/>
    <property type="molecule type" value="Genomic_DNA"/>
</dbReference>
<proteinExistence type="predicted"/>
<protein>
    <submittedName>
        <fullName evidence="2">Uncharacterized protein</fullName>
    </submittedName>
</protein>
<dbReference type="Gramene" id="KQL09984">
    <property type="protein sequence ID" value="KQL09984"/>
    <property type="gene ID" value="SETIT_007707mg"/>
</dbReference>
<dbReference type="Proteomes" id="UP000004995">
    <property type="component" value="Unassembled WGS sequence"/>
</dbReference>
<name>K3Y0J6_SETIT</name>
<dbReference type="HOGENOM" id="CLU_2659196_0_0_1"/>
<sequence>MTDKHISTAAAESEPSRLVGAQDLGLNSPRSLPLMPSRSQHQLSYTRMHLKKAGSHAHRKQAASLLYSIICSGIHY</sequence>
<feature type="compositionally biased region" description="Low complexity" evidence="1">
    <location>
        <begin position="28"/>
        <end position="39"/>
    </location>
</feature>